<dbReference type="InterPro" id="IPR003959">
    <property type="entry name" value="ATPase_AAA_core"/>
</dbReference>
<protein>
    <submittedName>
        <fullName evidence="3">AAA family ATPase</fullName>
    </submittedName>
</protein>
<dbReference type="Proteomes" id="UP001209412">
    <property type="component" value="Unassembled WGS sequence"/>
</dbReference>
<evidence type="ECO:0000313" key="4">
    <source>
        <dbReference type="Proteomes" id="UP001209412"/>
    </source>
</evidence>
<evidence type="ECO:0000313" key="5">
    <source>
        <dbReference type="Proteomes" id="UP001242288"/>
    </source>
</evidence>
<comment type="caution">
    <text evidence="3">The sequence shown here is derived from an EMBL/GenBank/DDBJ whole genome shotgun (WGS) entry which is preliminary data.</text>
</comment>
<dbReference type="Proteomes" id="UP001242288">
    <property type="component" value="Unassembled WGS sequence"/>
</dbReference>
<feature type="domain" description="ATPase AAA-type core" evidence="1">
    <location>
        <begin position="64"/>
        <end position="358"/>
    </location>
</feature>
<dbReference type="GO" id="GO:0016887">
    <property type="term" value="F:ATP hydrolysis activity"/>
    <property type="evidence" value="ECO:0007669"/>
    <property type="project" value="InterPro"/>
</dbReference>
<dbReference type="PANTHER" id="PTHR43581:SF2">
    <property type="entry name" value="EXCINUCLEASE ATPASE SUBUNIT"/>
    <property type="match status" value="1"/>
</dbReference>
<gene>
    <name evidence="3" type="ORF">NIE36_15465</name>
    <name evidence="2" type="ORF">OSB80_15500</name>
</gene>
<dbReference type="Pfam" id="PF13304">
    <property type="entry name" value="AAA_21"/>
    <property type="match status" value="1"/>
</dbReference>
<reference evidence="3" key="1">
    <citation type="submission" date="2022-06" db="EMBL/GenBank/DDBJ databases">
        <title>PHB producers.</title>
        <authorList>
            <person name="Besaury L."/>
        </authorList>
    </citation>
    <scope>NUCLEOTIDE SEQUENCE</scope>
    <source>
        <strain evidence="3 4">SEWS6</strain>
    </source>
</reference>
<dbReference type="EMBL" id="JAMXWF010000011">
    <property type="protein sequence ID" value="MDQ6408589.1"/>
    <property type="molecule type" value="Genomic_DNA"/>
</dbReference>
<dbReference type="PANTHER" id="PTHR43581">
    <property type="entry name" value="ATP/GTP PHOSPHATASE"/>
    <property type="match status" value="1"/>
</dbReference>
<proteinExistence type="predicted"/>
<name>A0AAP5BEQ8_9BURK</name>
<dbReference type="SUPFAM" id="SSF52540">
    <property type="entry name" value="P-loop containing nucleoside triphosphate hydrolases"/>
    <property type="match status" value="1"/>
</dbReference>
<dbReference type="Gene3D" id="3.40.50.300">
    <property type="entry name" value="P-loop containing nucleotide triphosphate hydrolases"/>
    <property type="match status" value="1"/>
</dbReference>
<evidence type="ECO:0000313" key="3">
    <source>
        <dbReference type="EMBL" id="MDQ6408589.1"/>
    </source>
</evidence>
<evidence type="ECO:0000259" key="1">
    <source>
        <dbReference type="Pfam" id="PF13304"/>
    </source>
</evidence>
<accession>A0AAP5BEQ8</accession>
<dbReference type="GO" id="GO:0005524">
    <property type="term" value="F:ATP binding"/>
    <property type="evidence" value="ECO:0007669"/>
    <property type="project" value="InterPro"/>
</dbReference>
<evidence type="ECO:0000313" key="2">
    <source>
        <dbReference type="EMBL" id="MCX4146763.1"/>
    </source>
</evidence>
<sequence length="566" mass="62805">MPSAQACKQQKTGGEFPTLAALRQQIFTTGKIMQFGTVSLRNYRCFDWNNPAILEFGSGFVAYIGTNNAGKSSALRSIYELRSFWVVFFQMFTPSGGFQALVQPQGVADVAELANNNNPERFEIKITLHDIKLPDDPQLYFVNEVIVEYDTTKSLLTPKSVTAISAGGSIHSFDGLSIKNVQSHTGTTVQYPNGYKLNYDNLIEFLADLQNSRFFPSFRNAINEGAASYYDMPVGTALVSTWDSWKAGNSRKSKKAIAQVEQKIAELLGFTSLQINADSAGKTLDVYIDGHPHKLYEVGSGVAQLIITLAAALVMEPTYILIDEPELSLHPSLQLSFLSALGSYCKKGLLFATHSYGLARTSAERIFIVQRDKTTKMEPLNSDKINLAELLGELGYTARSELGYEGILLVEGPTDVLFFQEFMRKLGRDQKYVIMQLGGSSLINGKIAPHLAEIARLTDPKNIRIFIDSERTSADESLSSDRADFVSSCEKVGVSVSVSERRATENYFETNGIRRALGPGFEPLQPYELLKQSKKPWHKSSNWKIARDTEVKDIEHTDLGKFLNSL</sequence>
<dbReference type="InterPro" id="IPR051396">
    <property type="entry name" value="Bact_Antivir_Def_Nuclease"/>
</dbReference>
<dbReference type="EMBL" id="JAPKHW010000011">
    <property type="protein sequence ID" value="MCX4146763.1"/>
    <property type="molecule type" value="Genomic_DNA"/>
</dbReference>
<dbReference type="RefSeq" id="WP_266258347.1">
    <property type="nucleotide sequence ID" value="NZ_JAMXWF010000011.1"/>
</dbReference>
<dbReference type="InterPro" id="IPR027417">
    <property type="entry name" value="P-loop_NTPase"/>
</dbReference>
<keyword evidence="4" id="KW-1185">Reference proteome</keyword>
<dbReference type="CDD" id="cd00267">
    <property type="entry name" value="ABC_ATPase"/>
    <property type="match status" value="1"/>
</dbReference>
<dbReference type="AlphaFoldDB" id="A0AAP5BEQ8"/>
<organism evidence="3 5">
    <name type="scientific">Paraburkholderia madseniana</name>
    <dbReference type="NCBI Taxonomy" id="2599607"/>
    <lineage>
        <taxon>Bacteria</taxon>
        <taxon>Pseudomonadati</taxon>
        <taxon>Pseudomonadota</taxon>
        <taxon>Betaproteobacteria</taxon>
        <taxon>Burkholderiales</taxon>
        <taxon>Burkholderiaceae</taxon>
        <taxon>Paraburkholderia</taxon>
    </lineage>
</organism>